<name>X0TX84_9ZZZZ</name>
<dbReference type="EMBL" id="BARS01005924">
    <property type="protein sequence ID" value="GAF80740.1"/>
    <property type="molecule type" value="Genomic_DNA"/>
</dbReference>
<gene>
    <name evidence="3" type="ORF">S01H1_11612</name>
</gene>
<feature type="domain" description="Resolvase/invertase-type recombinase catalytic" evidence="2">
    <location>
        <begin position="18"/>
        <end position="85"/>
    </location>
</feature>
<dbReference type="AlphaFoldDB" id="X0TX84"/>
<dbReference type="PANTHER" id="PTHR30461">
    <property type="entry name" value="DNA-INVERTASE FROM LAMBDOID PROPHAGE"/>
    <property type="match status" value="1"/>
</dbReference>
<dbReference type="Gene3D" id="3.40.50.1390">
    <property type="entry name" value="Resolvase, N-terminal catalytic domain"/>
    <property type="match status" value="1"/>
</dbReference>
<dbReference type="SUPFAM" id="SSF53041">
    <property type="entry name" value="Resolvase-like"/>
    <property type="match status" value="1"/>
</dbReference>
<dbReference type="InterPro" id="IPR006119">
    <property type="entry name" value="Resolv_N"/>
</dbReference>
<dbReference type="InterPro" id="IPR050639">
    <property type="entry name" value="SSR_resolvase"/>
</dbReference>
<dbReference type="GO" id="GO:0003677">
    <property type="term" value="F:DNA binding"/>
    <property type="evidence" value="ECO:0007669"/>
    <property type="project" value="InterPro"/>
</dbReference>
<accession>X0TX84</accession>
<evidence type="ECO:0000313" key="3">
    <source>
        <dbReference type="EMBL" id="GAF80740.1"/>
    </source>
</evidence>
<feature type="compositionally biased region" description="Polar residues" evidence="1">
    <location>
        <begin position="7"/>
        <end position="18"/>
    </location>
</feature>
<dbReference type="Pfam" id="PF00239">
    <property type="entry name" value="Resolvase"/>
    <property type="match status" value="1"/>
</dbReference>
<reference evidence="3" key="1">
    <citation type="journal article" date="2014" name="Front. Microbiol.">
        <title>High frequency of phylogenetically diverse reductive dehalogenase-homologous genes in deep subseafloor sedimentary metagenomes.</title>
        <authorList>
            <person name="Kawai M."/>
            <person name="Futagami T."/>
            <person name="Toyoda A."/>
            <person name="Takaki Y."/>
            <person name="Nishi S."/>
            <person name="Hori S."/>
            <person name="Arai W."/>
            <person name="Tsubouchi T."/>
            <person name="Morono Y."/>
            <person name="Uchiyama I."/>
            <person name="Ito T."/>
            <person name="Fujiyama A."/>
            <person name="Inagaki F."/>
            <person name="Takami H."/>
        </authorList>
    </citation>
    <scope>NUCLEOTIDE SEQUENCE</scope>
    <source>
        <strain evidence="3">Expedition CK06-06</strain>
    </source>
</reference>
<feature type="non-terminal residue" evidence="3">
    <location>
        <position position="85"/>
    </location>
</feature>
<dbReference type="InterPro" id="IPR036162">
    <property type="entry name" value="Resolvase-like_N_sf"/>
</dbReference>
<comment type="caution">
    <text evidence="3">The sequence shown here is derived from an EMBL/GenBank/DDBJ whole genome shotgun (WGS) entry which is preliminary data.</text>
</comment>
<dbReference type="GO" id="GO:0000150">
    <property type="term" value="F:DNA strand exchange activity"/>
    <property type="evidence" value="ECO:0007669"/>
    <property type="project" value="InterPro"/>
</dbReference>
<protein>
    <recommendedName>
        <fullName evidence="2">Resolvase/invertase-type recombinase catalytic domain-containing protein</fullName>
    </recommendedName>
</protein>
<feature type="region of interest" description="Disordered" evidence="1">
    <location>
        <begin position="1"/>
        <end position="35"/>
    </location>
</feature>
<dbReference type="PROSITE" id="PS51736">
    <property type="entry name" value="RECOMBINASES_3"/>
    <property type="match status" value="1"/>
</dbReference>
<feature type="compositionally biased region" description="Basic and acidic residues" evidence="1">
    <location>
        <begin position="25"/>
        <end position="35"/>
    </location>
</feature>
<dbReference type="CDD" id="cd00338">
    <property type="entry name" value="Ser_Recombinase"/>
    <property type="match status" value="1"/>
</dbReference>
<sequence>MDGTYMIRQNSNTRQNSRAVGYVRRSTDRQEQSIPDQKKALEAYAAEHGLHLVKFYVDDAISGTSTLGRRAFQQMIGDARANSGL</sequence>
<proteinExistence type="predicted"/>
<evidence type="ECO:0000259" key="2">
    <source>
        <dbReference type="PROSITE" id="PS51736"/>
    </source>
</evidence>
<evidence type="ECO:0000256" key="1">
    <source>
        <dbReference type="SAM" id="MobiDB-lite"/>
    </source>
</evidence>
<dbReference type="PANTHER" id="PTHR30461:SF23">
    <property type="entry name" value="DNA RECOMBINASE-RELATED"/>
    <property type="match status" value="1"/>
</dbReference>
<organism evidence="3">
    <name type="scientific">marine sediment metagenome</name>
    <dbReference type="NCBI Taxonomy" id="412755"/>
    <lineage>
        <taxon>unclassified sequences</taxon>
        <taxon>metagenomes</taxon>
        <taxon>ecological metagenomes</taxon>
    </lineage>
</organism>